<reference evidence="1 2" key="1">
    <citation type="journal article" date="2013" name="Genome Announc.">
        <title>Whole-Genome Shotgun Assembly and Analysis of the Genome of Streptomyces mobaraensis DSM 40847, a Strain for Industrial Production of Microbial Transglutaminase.</title>
        <authorList>
            <person name="Yang H."/>
            <person name="He T."/>
            <person name="Wu W."/>
            <person name="Zhu W."/>
            <person name="Lu B."/>
            <person name="Sun W."/>
        </authorList>
    </citation>
    <scope>NUCLEOTIDE SEQUENCE [LARGE SCALE GENOMIC DNA]</scope>
    <source>
        <strain evidence="1 2">DSM 40847</strain>
    </source>
</reference>
<organism evidence="1 2">
    <name type="scientific">Streptomyces mobaraensis (strain ATCC 29032 / DSM 40847 / JCM 4168 / NBRC 13819 / NCIMB 11159 / IPCR 16-22)</name>
    <dbReference type="NCBI Taxonomy" id="1223523"/>
    <lineage>
        <taxon>Bacteria</taxon>
        <taxon>Bacillati</taxon>
        <taxon>Actinomycetota</taxon>
        <taxon>Actinomycetes</taxon>
        <taxon>Kitasatosporales</taxon>
        <taxon>Streptomycetaceae</taxon>
        <taxon>Streptomyces</taxon>
    </lineage>
</organism>
<proteinExistence type="predicted"/>
<sequence length="81" mass="8645">MTLPRTAHRVGAAMITREGGWALRSAGLTVCPLPALPALPARQLDALPDAGALPLGRLPTHHTQCLRIGHFLERRSASYLG</sequence>
<comment type="caution">
    <text evidence="1">The sequence shown here is derived from an EMBL/GenBank/DDBJ whole genome shotgun (WGS) entry which is preliminary data.</text>
</comment>
<dbReference type="Proteomes" id="UP000011740">
    <property type="component" value="Unassembled WGS sequence"/>
</dbReference>
<name>M3BZM3_STRM1</name>
<dbReference type="STRING" id="1223523.H340_27950"/>
<evidence type="ECO:0000313" key="2">
    <source>
        <dbReference type="Proteomes" id="UP000011740"/>
    </source>
</evidence>
<evidence type="ECO:0000313" key="1">
    <source>
        <dbReference type="EMBL" id="EME97141.1"/>
    </source>
</evidence>
<dbReference type="AlphaFoldDB" id="M3BZM3"/>
<accession>M3BZM3</accession>
<protein>
    <submittedName>
        <fullName evidence="1">Uncharacterized protein</fullName>
    </submittedName>
</protein>
<gene>
    <name evidence="1" type="ORF">H340_27950</name>
</gene>
<dbReference type="EMBL" id="AORZ01000141">
    <property type="protein sequence ID" value="EME97141.1"/>
    <property type="molecule type" value="Genomic_DNA"/>
</dbReference>